<evidence type="ECO:0000256" key="4">
    <source>
        <dbReference type="ARBA" id="ARBA00017099"/>
    </source>
</evidence>
<comment type="function">
    <text evidence="6">Catalyzes the reduction of dTDP-6-deoxy-L-lyxo-4-hexulose to yield dTDP-L-rhamnose.</text>
</comment>
<dbReference type="GO" id="GO:0005829">
    <property type="term" value="C:cytosol"/>
    <property type="evidence" value="ECO:0007669"/>
    <property type="project" value="TreeGrafter"/>
</dbReference>
<dbReference type="InterPro" id="IPR005913">
    <property type="entry name" value="dTDP_dehydrorham_reduct"/>
</dbReference>
<dbReference type="Gene3D" id="3.40.50.720">
    <property type="entry name" value="NAD(P)-binding Rossmann-like Domain"/>
    <property type="match status" value="1"/>
</dbReference>
<name>A0A8J6UHE1_9BACT</name>
<proteinExistence type="inferred from homology"/>
<dbReference type="CDD" id="cd05254">
    <property type="entry name" value="dTDP_HR_like_SDR_e"/>
    <property type="match status" value="1"/>
</dbReference>
<dbReference type="PANTHER" id="PTHR10491:SF4">
    <property type="entry name" value="METHIONINE ADENOSYLTRANSFERASE 2 SUBUNIT BETA"/>
    <property type="match status" value="1"/>
</dbReference>
<comment type="similarity">
    <text evidence="2 6">Belongs to the dTDP-4-dehydrorhamnose reductase family.</text>
</comment>
<dbReference type="Proteomes" id="UP000632828">
    <property type="component" value="Unassembled WGS sequence"/>
</dbReference>
<comment type="pathway">
    <text evidence="1 6">Carbohydrate biosynthesis; dTDP-L-rhamnose biosynthesis.</text>
</comment>
<dbReference type="RefSeq" id="WP_191156788.1">
    <property type="nucleotide sequence ID" value="NZ_JACWUN010000013.1"/>
</dbReference>
<evidence type="ECO:0000256" key="6">
    <source>
        <dbReference type="RuleBase" id="RU364082"/>
    </source>
</evidence>
<dbReference type="GO" id="GO:0008831">
    <property type="term" value="F:dTDP-4-dehydrorhamnose reductase activity"/>
    <property type="evidence" value="ECO:0007669"/>
    <property type="project" value="UniProtKB-EC"/>
</dbReference>
<dbReference type="EMBL" id="JACWUN010000013">
    <property type="protein sequence ID" value="MBD1401308.1"/>
    <property type="molecule type" value="Genomic_DNA"/>
</dbReference>
<dbReference type="AlphaFoldDB" id="A0A8J6UHE1"/>
<dbReference type="PANTHER" id="PTHR10491">
    <property type="entry name" value="DTDP-4-DEHYDRORHAMNOSE REDUCTASE"/>
    <property type="match status" value="1"/>
</dbReference>
<dbReference type="InterPro" id="IPR036291">
    <property type="entry name" value="NAD(P)-bd_dom_sf"/>
</dbReference>
<evidence type="ECO:0000259" key="7">
    <source>
        <dbReference type="Pfam" id="PF04321"/>
    </source>
</evidence>
<evidence type="ECO:0000256" key="5">
    <source>
        <dbReference type="ARBA" id="ARBA00048200"/>
    </source>
</evidence>
<evidence type="ECO:0000256" key="2">
    <source>
        <dbReference type="ARBA" id="ARBA00010944"/>
    </source>
</evidence>
<comment type="caution">
    <text evidence="8">The sequence shown here is derived from an EMBL/GenBank/DDBJ whole genome shotgun (WGS) entry which is preliminary data.</text>
</comment>
<keyword evidence="6 8" id="KW-0560">Oxidoreductase</keyword>
<keyword evidence="6" id="KW-0521">NADP</keyword>
<evidence type="ECO:0000313" key="9">
    <source>
        <dbReference type="Proteomes" id="UP000632828"/>
    </source>
</evidence>
<protein>
    <recommendedName>
        <fullName evidence="4 6">dTDP-4-dehydrorhamnose reductase</fullName>
        <ecNumber evidence="3 6">1.1.1.133</ecNumber>
    </recommendedName>
</protein>
<accession>A0A8J6UHE1</accession>
<dbReference type="GO" id="GO:0019305">
    <property type="term" value="P:dTDP-rhamnose biosynthetic process"/>
    <property type="evidence" value="ECO:0007669"/>
    <property type="project" value="UniProtKB-UniPathway"/>
</dbReference>
<sequence length="296" mass="32610">MNIALIGSNGMLASMLKQKIPASYRVHEFDLPDFDITNSEQVNTVIGALHPDIIINCAAFTKVDLCETKQEAAAMVNGVGPGLLANAAHQVGAVLVHISTDFVFAGDKKSPYSEEDPAAPLSIYGCSKLKGEEAIINSPLEHYYIIRTSWLYGPGGPNFVETIARLACEREDLGIVADQRGTPTYTGDLAEAIMRLFPRLSPLVTDLPLPPYGLYHYSNQGECTWHEFACEIVDQLQKKGCAVKAKRIIPIATEDYPVPARRPQYSVLSKKKYMEATGAEVPEWKESLQTYFDNRA</sequence>
<dbReference type="InterPro" id="IPR029903">
    <property type="entry name" value="RmlD-like-bd"/>
</dbReference>
<evidence type="ECO:0000256" key="3">
    <source>
        <dbReference type="ARBA" id="ARBA00012929"/>
    </source>
</evidence>
<keyword evidence="9" id="KW-1185">Reference proteome</keyword>
<organism evidence="8 9">
    <name type="scientific">Pelovirga terrestris</name>
    <dbReference type="NCBI Taxonomy" id="2771352"/>
    <lineage>
        <taxon>Bacteria</taxon>
        <taxon>Pseudomonadati</taxon>
        <taxon>Thermodesulfobacteriota</taxon>
        <taxon>Desulfuromonadia</taxon>
        <taxon>Geobacterales</taxon>
        <taxon>Geobacteraceae</taxon>
        <taxon>Pelovirga</taxon>
    </lineage>
</organism>
<gene>
    <name evidence="8" type="primary">rfbD</name>
    <name evidence="8" type="ORF">ICT70_11555</name>
</gene>
<dbReference type="Gene3D" id="3.90.25.10">
    <property type="entry name" value="UDP-galactose 4-epimerase, domain 1"/>
    <property type="match status" value="1"/>
</dbReference>
<dbReference type="EC" id="1.1.1.133" evidence="3 6"/>
<dbReference type="Pfam" id="PF04321">
    <property type="entry name" value="RmlD_sub_bind"/>
    <property type="match status" value="1"/>
</dbReference>
<reference evidence="8" key="1">
    <citation type="submission" date="2020-09" db="EMBL/GenBank/DDBJ databases">
        <title>Pelobacter alkaliphilus sp. nov., a novel anaerobic arsenate-reducing bacterium from terrestrial mud volcano.</title>
        <authorList>
            <person name="Khomyakova M.A."/>
            <person name="Merkel A.Y."/>
            <person name="Slobodkin A.I."/>
        </authorList>
    </citation>
    <scope>NUCLEOTIDE SEQUENCE</scope>
    <source>
        <strain evidence="8">M08fum</strain>
    </source>
</reference>
<dbReference type="NCBIfam" id="TIGR01214">
    <property type="entry name" value="rmlD"/>
    <property type="match status" value="1"/>
</dbReference>
<dbReference type="UniPathway" id="UPA00124"/>
<dbReference type="SUPFAM" id="SSF51735">
    <property type="entry name" value="NAD(P)-binding Rossmann-fold domains"/>
    <property type="match status" value="1"/>
</dbReference>
<comment type="catalytic activity">
    <reaction evidence="5">
        <text>dTDP-beta-L-rhamnose + NADP(+) = dTDP-4-dehydro-beta-L-rhamnose + NADPH + H(+)</text>
        <dbReference type="Rhea" id="RHEA:21796"/>
        <dbReference type="ChEBI" id="CHEBI:15378"/>
        <dbReference type="ChEBI" id="CHEBI:57510"/>
        <dbReference type="ChEBI" id="CHEBI:57783"/>
        <dbReference type="ChEBI" id="CHEBI:58349"/>
        <dbReference type="ChEBI" id="CHEBI:62830"/>
        <dbReference type="EC" id="1.1.1.133"/>
    </reaction>
</comment>
<evidence type="ECO:0000256" key="1">
    <source>
        <dbReference type="ARBA" id="ARBA00004781"/>
    </source>
</evidence>
<evidence type="ECO:0000313" key="8">
    <source>
        <dbReference type="EMBL" id="MBD1401308.1"/>
    </source>
</evidence>
<feature type="domain" description="RmlD-like substrate binding" evidence="7">
    <location>
        <begin position="1"/>
        <end position="294"/>
    </location>
</feature>